<feature type="compositionally biased region" description="Basic and acidic residues" evidence="2">
    <location>
        <begin position="320"/>
        <end position="337"/>
    </location>
</feature>
<keyword evidence="4" id="KW-1185">Reference proteome</keyword>
<sequence length="535" mass="60710">MHSGGSGISPYRSEAIQSPFHEGMGFLGIPKQVKSVKVNNSISYKDGHWGSDSLSLMVEKIVYVDSKHLQTSIAKSSSLDMSGMVGFKENDSRRSKVKAHKAKELAKKKHFKSRMIYSFMFDDDDDEGDFEDDKDAELLEKLSAIDKNLEDKLALLDHTIAMALGCVESLMPLHSAIAFASIAADSSCWSWLSQEMRFFHQSGHLGIVNTAGILMGVASNVNDLRISMKNLLKKLHMMPNQSEDVDGSTSVRGSRSGDVPIEKVSPSRSSPSEQKTFSNLSGWLNSVSPPSSSNVRRGDKWELPSDSLSNSSLDAVLDTMRQESESSNSRDPEDKEEFDLMRGIDDDNDEGDFEDDKDAELLEKLSAIDKNLEDKLALLDHTFGRKGRALEEEIKDLNDPILFALPGSQDTLLDLSRAHYFYQCYIQGSIDFSFWSARLIQQLQDQEQSQLRIGVWLWRGHKVFFCKVYNKWDWDDILGNSLGTVWLREYKCKRKGADLRRQVPWAISFRDEEARPFLDRNFNRNFINEDRWLQL</sequence>
<dbReference type="SUPFAM" id="SSF51126">
    <property type="entry name" value="Pectin lyase-like"/>
    <property type="match status" value="1"/>
</dbReference>
<accession>A0A835LEK6</accession>
<keyword evidence="1" id="KW-0694">RNA-binding</keyword>
<feature type="compositionally biased region" description="Polar residues" evidence="2">
    <location>
        <begin position="266"/>
        <end position="284"/>
    </location>
</feature>
<evidence type="ECO:0000313" key="4">
    <source>
        <dbReference type="Proteomes" id="UP000631114"/>
    </source>
</evidence>
<dbReference type="GO" id="GO:0005840">
    <property type="term" value="C:ribosome"/>
    <property type="evidence" value="ECO:0007669"/>
    <property type="project" value="InterPro"/>
</dbReference>
<proteinExistence type="predicted"/>
<name>A0A835LEK6_9MAGN</name>
<protein>
    <submittedName>
        <fullName evidence="3">Uncharacterized protein</fullName>
    </submittedName>
</protein>
<dbReference type="Proteomes" id="UP000631114">
    <property type="component" value="Unassembled WGS sequence"/>
</dbReference>
<dbReference type="GO" id="GO:0006412">
    <property type="term" value="P:translation"/>
    <property type="evidence" value="ECO:0007669"/>
    <property type="project" value="InterPro"/>
</dbReference>
<dbReference type="AlphaFoldDB" id="A0A835LEK6"/>
<feature type="region of interest" description="Disordered" evidence="2">
    <location>
        <begin position="239"/>
        <end position="309"/>
    </location>
</feature>
<dbReference type="InterPro" id="IPR011050">
    <property type="entry name" value="Pectin_lyase_fold/virulence"/>
</dbReference>
<dbReference type="Gene3D" id="2.160.20.10">
    <property type="entry name" value="Single-stranded right-handed beta-helix, Pectin lyase-like"/>
    <property type="match status" value="1"/>
</dbReference>
<dbReference type="GO" id="GO:0003723">
    <property type="term" value="F:RNA binding"/>
    <property type="evidence" value="ECO:0007669"/>
    <property type="project" value="UniProtKB-KW"/>
</dbReference>
<comment type="caution">
    <text evidence="3">The sequence shown here is derived from an EMBL/GenBank/DDBJ whole genome shotgun (WGS) entry which is preliminary data.</text>
</comment>
<dbReference type="InterPro" id="IPR012334">
    <property type="entry name" value="Pectin_lyas_fold"/>
</dbReference>
<gene>
    <name evidence="3" type="ORF">IFM89_016300</name>
</gene>
<dbReference type="OrthoDB" id="677721at2759"/>
<evidence type="ECO:0000256" key="1">
    <source>
        <dbReference type="ARBA" id="ARBA00022884"/>
    </source>
</evidence>
<reference evidence="3 4" key="1">
    <citation type="submission" date="2020-10" db="EMBL/GenBank/DDBJ databases">
        <title>The Coptis chinensis genome and diversification of protoberbering-type alkaloids.</title>
        <authorList>
            <person name="Wang B."/>
            <person name="Shu S."/>
            <person name="Song C."/>
            <person name="Liu Y."/>
        </authorList>
    </citation>
    <scope>NUCLEOTIDE SEQUENCE [LARGE SCALE GENOMIC DNA]</scope>
    <source>
        <strain evidence="3">HL-2020</strain>
        <tissue evidence="3">Leaf</tissue>
    </source>
</reference>
<feature type="compositionally biased region" description="Polar residues" evidence="2">
    <location>
        <begin position="239"/>
        <end position="253"/>
    </location>
</feature>
<dbReference type="PANTHER" id="PTHR48432:SF1">
    <property type="entry name" value="S5 DRBM DOMAIN-CONTAINING PROTEIN"/>
    <property type="match status" value="1"/>
</dbReference>
<dbReference type="GO" id="GO:0003735">
    <property type="term" value="F:structural constituent of ribosome"/>
    <property type="evidence" value="ECO:0007669"/>
    <property type="project" value="InterPro"/>
</dbReference>
<dbReference type="PANTHER" id="PTHR48432">
    <property type="entry name" value="S5 DRBM DOMAIN-CONTAINING PROTEIN"/>
    <property type="match status" value="1"/>
</dbReference>
<dbReference type="EMBL" id="JADFTS010000008">
    <property type="protein sequence ID" value="KAF9592643.1"/>
    <property type="molecule type" value="Genomic_DNA"/>
</dbReference>
<feature type="compositionally biased region" description="Low complexity" evidence="2">
    <location>
        <begin position="285"/>
        <end position="295"/>
    </location>
</feature>
<dbReference type="InterPro" id="IPR000851">
    <property type="entry name" value="Ribosomal_uS5"/>
</dbReference>
<evidence type="ECO:0000313" key="3">
    <source>
        <dbReference type="EMBL" id="KAF9592643.1"/>
    </source>
</evidence>
<organism evidence="3 4">
    <name type="scientific">Coptis chinensis</name>
    <dbReference type="NCBI Taxonomy" id="261450"/>
    <lineage>
        <taxon>Eukaryota</taxon>
        <taxon>Viridiplantae</taxon>
        <taxon>Streptophyta</taxon>
        <taxon>Embryophyta</taxon>
        <taxon>Tracheophyta</taxon>
        <taxon>Spermatophyta</taxon>
        <taxon>Magnoliopsida</taxon>
        <taxon>Ranunculales</taxon>
        <taxon>Ranunculaceae</taxon>
        <taxon>Coptidoideae</taxon>
        <taxon>Coptis</taxon>
    </lineage>
</organism>
<feature type="region of interest" description="Disordered" evidence="2">
    <location>
        <begin position="318"/>
        <end position="337"/>
    </location>
</feature>
<evidence type="ECO:0000256" key="2">
    <source>
        <dbReference type="SAM" id="MobiDB-lite"/>
    </source>
</evidence>